<evidence type="ECO:0000313" key="3">
    <source>
        <dbReference type="Proteomes" id="UP000233293"/>
    </source>
</evidence>
<feature type="domain" description="Endonuclease/exonuclease/phosphatase" evidence="1">
    <location>
        <begin position="4"/>
        <end position="187"/>
    </location>
</feature>
<keyword evidence="2" id="KW-0540">Nuclease</keyword>
<dbReference type="SUPFAM" id="SSF56219">
    <property type="entry name" value="DNase I-like"/>
    <property type="match status" value="1"/>
</dbReference>
<dbReference type="InterPro" id="IPR005135">
    <property type="entry name" value="Endo/exonuclease/phosphatase"/>
</dbReference>
<evidence type="ECO:0000313" key="2">
    <source>
        <dbReference type="EMBL" id="PKU23025.1"/>
    </source>
</evidence>
<sequence>MKIISWNLLHFAGATLDEIVHLIEDEHPDLLLMQEATRRIDSLPARLGGYYARHPLPGRRHGLAAWSPTPFRTAPQSIKLQSGLMVPRICQILGLSGLTVANVHLSHGQILNRRQLGLIFDSLPVRAAVLGDCNMVGPVLQNRFRDVGPRIATHFAGAVLPLRLDRCFVRNLDCTEVGVLSKGGSDHRPIMVRLRIPQSNRSDGLSA</sequence>
<dbReference type="GO" id="GO:0004519">
    <property type="term" value="F:endonuclease activity"/>
    <property type="evidence" value="ECO:0007669"/>
    <property type="project" value="UniProtKB-KW"/>
</dbReference>
<dbReference type="Gene3D" id="3.60.10.10">
    <property type="entry name" value="Endonuclease/exonuclease/phosphatase"/>
    <property type="match status" value="1"/>
</dbReference>
<dbReference type="Pfam" id="PF03372">
    <property type="entry name" value="Exo_endo_phos"/>
    <property type="match status" value="1"/>
</dbReference>
<dbReference type="Proteomes" id="UP000233293">
    <property type="component" value="Unassembled WGS sequence"/>
</dbReference>
<keyword evidence="2" id="KW-0255">Endonuclease</keyword>
<name>A0A2N3PRK0_9PROT</name>
<dbReference type="OrthoDB" id="7979217at2"/>
<accession>A0A2N3PRK0</accession>
<reference evidence="3" key="1">
    <citation type="submission" date="2017-12" db="EMBL/GenBank/DDBJ databases">
        <title>Draft genome sequence of Telmatospirillum siberiense 26-4b1T, an acidotolerant peatland alphaproteobacterium potentially involved in sulfur cycling.</title>
        <authorList>
            <person name="Hausmann B."/>
            <person name="Pjevac P."/>
            <person name="Schreck K."/>
            <person name="Herbold C.W."/>
            <person name="Daims H."/>
            <person name="Wagner M."/>
            <person name="Pester M."/>
            <person name="Loy A."/>
        </authorList>
    </citation>
    <scope>NUCLEOTIDE SEQUENCE [LARGE SCALE GENOMIC DNA]</scope>
    <source>
        <strain evidence="3">26-4b1</strain>
    </source>
</reference>
<evidence type="ECO:0000259" key="1">
    <source>
        <dbReference type="Pfam" id="PF03372"/>
    </source>
</evidence>
<organism evidence="2 3">
    <name type="scientific">Telmatospirillum siberiense</name>
    <dbReference type="NCBI Taxonomy" id="382514"/>
    <lineage>
        <taxon>Bacteria</taxon>
        <taxon>Pseudomonadati</taxon>
        <taxon>Pseudomonadota</taxon>
        <taxon>Alphaproteobacteria</taxon>
        <taxon>Rhodospirillales</taxon>
        <taxon>Rhodospirillaceae</taxon>
        <taxon>Telmatospirillum</taxon>
    </lineage>
</organism>
<dbReference type="InterPro" id="IPR036691">
    <property type="entry name" value="Endo/exonu/phosph_ase_sf"/>
</dbReference>
<dbReference type="RefSeq" id="WP_101252113.1">
    <property type="nucleotide sequence ID" value="NZ_PIUM01000024.1"/>
</dbReference>
<keyword evidence="2" id="KW-0378">Hydrolase</keyword>
<dbReference type="EMBL" id="PIUM01000024">
    <property type="protein sequence ID" value="PKU23025.1"/>
    <property type="molecule type" value="Genomic_DNA"/>
</dbReference>
<protein>
    <submittedName>
        <fullName evidence="2">Endonuclease</fullName>
    </submittedName>
</protein>
<comment type="caution">
    <text evidence="2">The sequence shown here is derived from an EMBL/GenBank/DDBJ whole genome shotgun (WGS) entry which is preliminary data.</text>
</comment>
<dbReference type="AlphaFoldDB" id="A0A2N3PRK0"/>
<keyword evidence="3" id="KW-1185">Reference proteome</keyword>
<gene>
    <name evidence="2" type="ORF">CWS72_18480</name>
</gene>
<proteinExistence type="predicted"/>